<dbReference type="Proteomes" id="UP001239994">
    <property type="component" value="Unassembled WGS sequence"/>
</dbReference>
<feature type="region of interest" description="Disordered" evidence="1">
    <location>
        <begin position="23"/>
        <end position="78"/>
    </location>
</feature>
<dbReference type="AlphaFoldDB" id="A0AAD8ZLG2"/>
<proteinExistence type="predicted"/>
<comment type="caution">
    <text evidence="2">The sequence shown here is derived from an EMBL/GenBank/DDBJ whole genome shotgun (WGS) entry which is preliminary data.</text>
</comment>
<gene>
    <name evidence="2" type="ORF">P4O66_004597</name>
</gene>
<evidence type="ECO:0000313" key="2">
    <source>
        <dbReference type="EMBL" id="KAK1801539.1"/>
    </source>
</evidence>
<organism evidence="2 3">
    <name type="scientific">Electrophorus voltai</name>
    <dbReference type="NCBI Taxonomy" id="2609070"/>
    <lineage>
        <taxon>Eukaryota</taxon>
        <taxon>Metazoa</taxon>
        <taxon>Chordata</taxon>
        <taxon>Craniata</taxon>
        <taxon>Vertebrata</taxon>
        <taxon>Euteleostomi</taxon>
        <taxon>Actinopterygii</taxon>
        <taxon>Neopterygii</taxon>
        <taxon>Teleostei</taxon>
        <taxon>Ostariophysi</taxon>
        <taxon>Gymnotiformes</taxon>
        <taxon>Gymnotoidei</taxon>
        <taxon>Gymnotidae</taxon>
        <taxon>Electrophorus</taxon>
    </lineage>
</organism>
<evidence type="ECO:0000256" key="1">
    <source>
        <dbReference type="SAM" id="MobiDB-lite"/>
    </source>
</evidence>
<keyword evidence="3" id="KW-1185">Reference proteome</keyword>
<reference evidence="2" key="1">
    <citation type="submission" date="2023-03" db="EMBL/GenBank/DDBJ databases">
        <title>Electrophorus voltai genome.</title>
        <authorList>
            <person name="Bian C."/>
        </authorList>
    </citation>
    <scope>NUCLEOTIDE SEQUENCE</scope>
    <source>
        <strain evidence="2">CB-2022</strain>
        <tissue evidence="2">Muscle</tissue>
    </source>
</reference>
<name>A0AAD8ZLG2_9TELE</name>
<dbReference type="EMBL" id="JAROKS010000008">
    <property type="protein sequence ID" value="KAK1801539.1"/>
    <property type="molecule type" value="Genomic_DNA"/>
</dbReference>
<protein>
    <submittedName>
        <fullName evidence="2">Uncharacterized protein</fullName>
    </submittedName>
</protein>
<evidence type="ECO:0000313" key="3">
    <source>
        <dbReference type="Proteomes" id="UP001239994"/>
    </source>
</evidence>
<sequence>MGIGVRRAIAGVSVPQIKSLLGPRGDGFFDWMKGDEARPVPGPPLTPPERRRSSTTPKPPNASLHAKALPQTDGRSQN</sequence>
<accession>A0AAD8ZLG2</accession>